<evidence type="ECO:0008006" key="4">
    <source>
        <dbReference type="Google" id="ProtNLM"/>
    </source>
</evidence>
<evidence type="ECO:0000313" key="3">
    <source>
        <dbReference type="Proteomes" id="UP000248961"/>
    </source>
</evidence>
<keyword evidence="3" id="KW-1185">Reference proteome</keyword>
<evidence type="ECO:0000313" key="1">
    <source>
        <dbReference type="EMBL" id="RAL06547.1"/>
    </source>
</evidence>
<evidence type="ECO:0000313" key="2">
    <source>
        <dbReference type="EMBL" id="RAL06554.1"/>
    </source>
</evidence>
<dbReference type="EMBL" id="KZ824378">
    <property type="protein sequence ID" value="RAL06547.1"/>
    <property type="molecule type" value="Genomic_DNA"/>
</dbReference>
<dbReference type="VEuPathDB" id="FungiDB:BO97DRAFT_380184"/>
<organism evidence="1 3">
    <name type="scientific">Aspergillus homomorphus (strain CBS 101889)</name>
    <dbReference type="NCBI Taxonomy" id="1450537"/>
    <lineage>
        <taxon>Eukaryota</taxon>
        <taxon>Fungi</taxon>
        <taxon>Dikarya</taxon>
        <taxon>Ascomycota</taxon>
        <taxon>Pezizomycotina</taxon>
        <taxon>Eurotiomycetes</taxon>
        <taxon>Eurotiomycetidae</taxon>
        <taxon>Eurotiales</taxon>
        <taxon>Aspergillaceae</taxon>
        <taxon>Aspergillus</taxon>
        <taxon>Aspergillus subgen. Circumdati</taxon>
    </lineage>
</organism>
<sequence length="110" mass="12883">MQLMRINSLSHYQNLRNDCVFLIVLFHEGSEQDHLLRSAVDFLQSDTELELPDIYTVDINEHKELCKTQGVDTTMLLLLKDDCELDRFLNPNIQIVEYLVSRVLNDVVKF</sequence>
<accession>A0A395HFB3</accession>
<dbReference type="AlphaFoldDB" id="A0A395HFB3"/>
<reference evidence="1 3" key="1">
    <citation type="submission" date="2018-02" db="EMBL/GenBank/DDBJ databases">
        <title>The genomes of Aspergillus section Nigri reveals drivers in fungal speciation.</title>
        <authorList>
            <consortium name="DOE Joint Genome Institute"/>
            <person name="Vesth T.C."/>
            <person name="Nybo J."/>
            <person name="Theobald S."/>
            <person name="Brandl J."/>
            <person name="Frisvad J.C."/>
            <person name="Nielsen K.F."/>
            <person name="Lyhne E.K."/>
            <person name="Kogle M.E."/>
            <person name="Kuo A."/>
            <person name="Riley R."/>
            <person name="Clum A."/>
            <person name="Nolan M."/>
            <person name="Lipzen A."/>
            <person name="Salamov A."/>
            <person name="Henrissat B."/>
            <person name="Wiebenga A."/>
            <person name="De vries R.P."/>
            <person name="Grigoriev I.V."/>
            <person name="Mortensen U.H."/>
            <person name="Andersen M.R."/>
            <person name="Baker S.E."/>
        </authorList>
    </citation>
    <scope>NUCLEOTIDE SEQUENCE [LARGE SCALE GENOMIC DNA]</scope>
    <source>
        <strain evidence="1 3">CBS 101889</strain>
    </source>
</reference>
<name>A0A395HFB3_ASPHC</name>
<dbReference type="EMBL" id="KZ824378">
    <property type="protein sequence ID" value="RAL06554.1"/>
    <property type="molecule type" value="Genomic_DNA"/>
</dbReference>
<proteinExistence type="predicted"/>
<protein>
    <recommendedName>
        <fullName evidence="4">Thioredoxin domain-containing protein</fullName>
    </recommendedName>
</protein>
<dbReference type="VEuPathDB" id="FungiDB:BO97DRAFT_380175"/>
<dbReference type="GeneID" id="37197478"/>
<dbReference type="RefSeq" id="XP_025545701.1">
    <property type="nucleotide sequence ID" value="XM_025693189.1"/>
</dbReference>
<gene>
    <name evidence="1" type="ORF">BO97DRAFT_380175</name>
    <name evidence="2" type="ORF">BO97DRAFT_380184</name>
</gene>
<dbReference type="Proteomes" id="UP000248961">
    <property type="component" value="Unassembled WGS sequence"/>
</dbReference>